<dbReference type="EMBL" id="JABMCI010000062">
    <property type="protein sequence ID" value="NUU17399.1"/>
    <property type="molecule type" value="Genomic_DNA"/>
</dbReference>
<dbReference type="PANTHER" id="PTHR43201:SF5">
    <property type="entry name" value="MEDIUM-CHAIN ACYL-COA LIGASE ACSF2, MITOCHONDRIAL"/>
    <property type="match status" value="1"/>
</dbReference>
<comment type="similarity">
    <text evidence="1">Belongs to the ATP-dependent AMP-binding enzyme family.</text>
</comment>
<dbReference type="PRINTS" id="PR00111">
    <property type="entry name" value="ABHYDROLASE"/>
</dbReference>
<dbReference type="Gene3D" id="3.40.50.1820">
    <property type="entry name" value="alpha/beta hydrolase"/>
    <property type="match status" value="1"/>
</dbReference>
<evidence type="ECO:0000256" key="1">
    <source>
        <dbReference type="ARBA" id="ARBA00006432"/>
    </source>
</evidence>
<feature type="domain" description="AMP-dependent synthetase/ligase" evidence="3">
    <location>
        <begin position="333"/>
        <end position="700"/>
    </location>
</feature>
<name>A0A7Y6A0B2_9CELL</name>
<evidence type="ECO:0000259" key="3">
    <source>
        <dbReference type="Pfam" id="PF00501"/>
    </source>
</evidence>
<evidence type="ECO:0000313" key="6">
    <source>
        <dbReference type="Proteomes" id="UP000565724"/>
    </source>
</evidence>
<evidence type="ECO:0000313" key="5">
    <source>
        <dbReference type="EMBL" id="NUU17399.1"/>
    </source>
</evidence>
<dbReference type="Proteomes" id="UP000565724">
    <property type="component" value="Unassembled WGS sequence"/>
</dbReference>
<proteinExistence type="inferred from homology"/>
<reference evidence="5 6" key="1">
    <citation type="submission" date="2020-05" db="EMBL/GenBank/DDBJ databases">
        <title>Genome Sequencing of Type Strains.</title>
        <authorList>
            <person name="Lemaire J.F."/>
            <person name="Inderbitzin P."/>
            <person name="Gregorio O.A."/>
            <person name="Collins S.B."/>
            <person name="Wespe N."/>
            <person name="Knight-Connoni V."/>
        </authorList>
    </citation>
    <scope>NUCLEOTIDE SEQUENCE [LARGE SCALE GENOMIC DNA]</scope>
    <source>
        <strain evidence="5 6">ATCC 25174</strain>
    </source>
</reference>
<dbReference type="InterPro" id="IPR045851">
    <property type="entry name" value="AMP-bd_C_sf"/>
</dbReference>
<dbReference type="SUPFAM" id="SSF56801">
    <property type="entry name" value="Acetyl-CoA synthetase-like"/>
    <property type="match status" value="1"/>
</dbReference>
<comment type="caution">
    <text evidence="5">The sequence shown here is derived from an EMBL/GenBank/DDBJ whole genome shotgun (WGS) entry which is preliminary data.</text>
</comment>
<dbReference type="GO" id="GO:0016787">
    <property type="term" value="F:hydrolase activity"/>
    <property type="evidence" value="ECO:0007669"/>
    <property type="project" value="UniProtKB-KW"/>
</dbReference>
<dbReference type="PANTHER" id="PTHR43201">
    <property type="entry name" value="ACYL-COA SYNTHETASE"/>
    <property type="match status" value="1"/>
</dbReference>
<keyword evidence="2" id="KW-0436">Ligase</keyword>
<dbReference type="InterPro" id="IPR029058">
    <property type="entry name" value="AB_hydrolase_fold"/>
</dbReference>
<dbReference type="Gene3D" id="3.40.50.12780">
    <property type="entry name" value="N-terminal domain of ligase-like"/>
    <property type="match status" value="1"/>
</dbReference>
<keyword evidence="5" id="KW-0378">Hydrolase</keyword>
<dbReference type="InterPro" id="IPR000073">
    <property type="entry name" value="AB_hydrolase_1"/>
</dbReference>
<dbReference type="Gene3D" id="3.30.300.30">
    <property type="match status" value="1"/>
</dbReference>
<dbReference type="SUPFAM" id="SSF53474">
    <property type="entry name" value="alpha/beta-Hydrolases"/>
    <property type="match status" value="1"/>
</dbReference>
<dbReference type="PROSITE" id="PS00455">
    <property type="entry name" value="AMP_BINDING"/>
    <property type="match status" value="1"/>
</dbReference>
<evidence type="ECO:0000259" key="4">
    <source>
        <dbReference type="Pfam" id="PF00561"/>
    </source>
</evidence>
<dbReference type="InterPro" id="IPR042099">
    <property type="entry name" value="ANL_N_sf"/>
</dbReference>
<sequence length="851" mass="88367">MVTAASTPPADVLAAGGIDPRWSRVVRVGGRSWHLLDNGPTLDAEPVGTLLCVHGNPTWSFLWRRLVAAGARTERPWRVIAVDQLEMGFSERTGEQHRLADRVAELGALTDELSLAGPVVTVGHDWGGVVSLGWALDHPDLLAGIVLTNTAVHQSADEPLPTALRVATAPGVLPVGTVTTPAFLEATLALAHPRLDAAVADAYRAPYRTAERRAGIGGFVTDIPAGPDHPSRPELDRIAEGVSRLDVPALLLWGPRDPVFSARYLRDLRTRLPHADVHRFEGAGHLVVEDADVAGAVLRWLDARDTPARAVEAHEPFRALGATLVERAEDEGTALIELAGPRSRRVTWAALAARTEQLARGLAASGVRPGDRVALLVPPGADLTAVLYACLRLGAVVVVADAGLGVQGLTRAVRAAEPTVVIGIERALVAARWLRWAPTLVSAGPLRAGVATALGVSASLDELAALGRESTDDLPWPDADADAAILFTSGSTGPAKGVAYTHRRLAAMRDVVARTYGVGPDSPLVAAFAPFVLLGPALGATSASPDMDVTAPGTLTARALAVAVRAVDASVVFASPAALRSVVRTADGSELAALAGVRLFLSAGAPVGVPLLEAAAALLPAAEVHTPYGMTEALVVADVTLDELRTAGSGDGVCVGRPVPGVRVTVSALDADGEATGAPEQAVGVTGEVLVSAAHVKERYDGLWLTQQESARDAGWHRTGDVGHLDGDGRLWIEGRLAHVLVTADGVRTPVGLEQRAQSVAGVVSAAVVGVGPRGAQQVVVVLQPEVYSHGPVVAEPDLAAAVRAALAGTDVAAVLVVEHLPTDVRHNSKIDRSRVAAWAERVLSGERARL</sequence>
<dbReference type="Pfam" id="PF00561">
    <property type="entry name" value="Abhydrolase_1"/>
    <property type="match status" value="1"/>
</dbReference>
<keyword evidence="6" id="KW-1185">Reference proteome</keyword>
<dbReference type="GO" id="GO:0006631">
    <property type="term" value="P:fatty acid metabolic process"/>
    <property type="evidence" value="ECO:0007669"/>
    <property type="project" value="TreeGrafter"/>
</dbReference>
<feature type="domain" description="AB hydrolase-1" evidence="4">
    <location>
        <begin position="49"/>
        <end position="291"/>
    </location>
</feature>
<dbReference type="GO" id="GO:0031956">
    <property type="term" value="F:medium-chain fatty acid-CoA ligase activity"/>
    <property type="evidence" value="ECO:0007669"/>
    <property type="project" value="TreeGrafter"/>
</dbReference>
<protein>
    <submittedName>
        <fullName evidence="5">Alpha/beta fold hydrolase</fullName>
    </submittedName>
</protein>
<dbReference type="InterPro" id="IPR000873">
    <property type="entry name" value="AMP-dep_synth/lig_dom"/>
</dbReference>
<gene>
    <name evidence="5" type="ORF">HP550_09070</name>
</gene>
<dbReference type="Pfam" id="PF00501">
    <property type="entry name" value="AMP-binding"/>
    <property type="match status" value="1"/>
</dbReference>
<dbReference type="AlphaFoldDB" id="A0A7Y6A0B2"/>
<evidence type="ECO:0000256" key="2">
    <source>
        <dbReference type="ARBA" id="ARBA00022598"/>
    </source>
</evidence>
<dbReference type="InterPro" id="IPR020845">
    <property type="entry name" value="AMP-binding_CS"/>
</dbReference>
<accession>A0A7Y6A0B2</accession>
<organism evidence="5 6">
    <name type="scientific">Cellulomonas humilata</name>
    <dbReference type="NCBI Taxonomy" id="144055"/>
    <lineage>
        <taxon>Bacteria</taxon>
        <taxon>Bacillati</taxon>
        <taxon>Actinomycetota</taxon>
        <taxon>Actinomycetes</taxon>
        <taxon>Micrococcales</taxon>
        <taxon>Cellulomonadaceae</taxon>
        <taxon>Cellulomonas</taxon>
    </lineage>
</organism>